<accession>M1V6S1</accession>
<keyword evidence="4" id="KW-1185">Reference proteome</keyword>
<dbReference type="OrthoDB" id="288987at2759"/>
<dbReference type="RefSeq" id="XP_005538471.1">
    <property type="nucleotide sequence ID" value="XM_005538414.1"/>
</dbReference>
<sequence>MLAGEAFERAEPHLASGISRLLLSQWDQAQEDRERLRDNRYAIERMLRPRRTRHACSELDIHLATVDGDGWDCGYRNLQMLLSALVKGLVQTTHNATYSASGQGPPATPWRTGQVPNVLAIQEALEIAWSCGFDEMDRSHFYEPLRGSRQWIGTSDAAALLRYWGIDVRLVDSDPQFQSERESRHQSLMRWALQYYVRRCARAGGCIVCRQSGRSTARASDGDVSNARAVHAGSKRNDWIPPLFFQYAGHSVTVIGVEIDLRRNESCLLLIDPSQGVSCGRPRIRAWTLQDLQAVQYQVLYIHECVFLDERTPMKQRQKLSSLRLV</sequence>
<reference evidence="3 4" key="1">
    <citation type="journal article" date="2004" name="Nature">
        <title>Genome sequence of the ultrasmall unicellular red alga Cyanidioschyzon merolae 10D.</title>
        <authorList>
            <person name="Matsuzaki M."/>
            <person name="Misumi O."/>
            <person name="Shin-i T."/>
            <person name="Maruyama S."/>
            <person name="Takahara M."/>
            <person name="Miyagishima S."/>
            <person name="Mori T."/>
            <person name="Nishida K."/>
            <person name="Yagisawa F."/>
            <person name="Nishida K."/>
            <person name="Yoshida Y."/>
            <person name="Nishimura Y."/>
            <person name="Nakao S."/>
            <person name="Kobayashi T."/>
            <person name="Momoyama Y."/>
            <person name="Higashiyama T."/>
            <person name="Minoda A."/>
            <person name="Sano M."/>
            <person name="Nomoto H."/>
            <person name="Oishi K."/>
            <person name="Hayashi H."/>
            <person name="Ohta F."/>
            <person name="Nishizaka S."/>
            <person name="Haga S."/>
            <person name="Miura S."/>
            <person name="Morishita T."/>
            <person name="Kabeya Y."/>
            <person name="Terasawa K."/>
            <person name="Suzuki Y."/>
            <person name="Ishii Y."/>
            <person name="Asakawa S."/>
            <person name="Takano H."/>
            <person name="Ohta N."/>
            <person name="Kuroiwa H."/>
            <person name="Tanaka K."/>
            <person name="Shimizu N."/>
            <person name="Sugano S."/>
            <person name="Sato N."/>
            <person name="Nozaki H."/>
            <person name="Ogasawara N."/>
            <person name="Kohara Y."/>
            <person name="Kuroiwa T."/>
        </authorList>
    </citation>
    <scope>NUCLEOTIDE SEQUENCE [LARGE SCALE GENOMIC DNA]</scope>
    <source>
        <strain evidence="3 4">10D</strain>
    </source>
</reference>
<dbReference type="GeneID" id="16996695"/>
<dbReference type="EMBL" id="AP006500">
    <property type="protein sequence ID" value="BAM82435.1"/>
    <property type="molecule type" value="Genomic_DNA"/>
</dbReference>
<reference evidence="3 4" key="2">
    <citation type="journal article" date="2007" name="BMC Biol.">
        <title>A 100%-complete sequence reveals unusually simple genomic features in the hot-spring red alga Cyanidioschyzon merolae.</title>
        <authorList>
            <person name="Nozaki H."/>
            <person name="Takano H."/>
            <person name="Misumi O."/>
            <person name="Terasawa K."/>
            <person name="Matsuzaki M."/>
            <person name="Maruyama S."/>
            <person name="Nishida K."/>
            <person name="Yagisawa F."/>
            <person name="Yoshida Y."/>
            <person name="Fujiwara T."/>
            <person name="Takio S."/>
            <person name="Tamura K."/>
            <person name="Chung S.J."/>
            <person name="Nakamura S."/>
            <person name="Kuroiwa H."/>
            <person name="Tanaka K."/>
            <person name="Sato N."/>
            <person name="Kuroiwa T."/>
        </authorList>
    </citation>
    <scope>NUCLEOTIDE SEQUENCE [LARGE SCALE GENOMIC DNA]</scope>
    <source>
        <strain evidence="3 4">10D</strain>
    </source>
</reference>
<dbReference type="AlphaFoldDB" id="M1V6S1"/>
<keyword evidence="1" id="KW-0378">Hydrolase</keyword>
<dbReference type="Pfam" id="PF07910">
    <property type="entry name" value="Peptidase_C78"/>
    <property type="match status" value="1"/>
</dbReference>
<organism evidence="3 4">
    <name type="scientific">Cyanidioschyzon merolae (strain NIES-3377 / 10D)</name>
    <name type="common">Unicellular red alga</name>
    <dbReference type="NCBI Taxonomy" id="280699"/>
    <lineage>
        <taxon>Eukaryota</taxon>
        <taxon>Rhodophyta</taxon>
        <taxon>Bangiophyceae</taxon>
        <taxon>Cyanidiales</taxon>
        <taxon>Cyanidiaceae</taxon>
        <taxon>Cyanidioschyzon</taxon>
    </lineage>
</organism>
<protein>
    <recommendedName>
        <fullName evidence="2">UFSP1/2/DUB catalytic domain-containing protein</fullName>
    </recommendedName>
</protein>
<evidence type="ECO:0000313" key="4">
    <source>
        <dbReference type="Proteomes" id="UP000007014"/>
    </source>
</evidence>
<evidence type="ECO:0000259" key="2">
    <source>
        <dbReference type="Pfam" id="PF07910"/>
    </source>
</evidence>
<feature type="domain" description="UFSP1/2/DUB catalytic" evidence="2">
    <location>
        <begin position="62"/>
        <end position="274"/>
    </location>
</feature>
<dbReference type="eggNOG" id="KOG4696">
    <property type="taxonomic scope" value="Eukaryota"/>
</dbReference>
<name>M1V6S1_CYAM1</name>
<dbReference type="InterPro" id="IPR012462">
    <property type="entry name" value="UFSP1/2_DUB_cat"/>
</dbReference>
<gene>
    <name evidence="3" type="ORF">CYME_CMR194C</name>
</gene>
<proteinExistence type="predicted"/>
<evidence type="ECO:0000256" key="1">
    <source>
        <dbReference type="ARBA" id="ARBA00022801"/>
    </source>
</evidence>
<dbReference type="Gene3D" id="3.90.70.130">
    <property type="match status" value="1"/>
</dbReference>
<dbReference type="STRING" id="280699.M1V6S1"/>
<dbReference type="Proteomes" id="UP000007014">
    <property type="component" value="Chromosome 18"/>
</dbReference>
<evidence type="ECO:0000313" key="3">
    <source>
        <dbReference type="EMBL" id="BAM82435.1"/>
    </source>
</evidence>
<dbReference type="HOGENOM" id="CLU_853537_0_0_1"/>
<dbReference type="GO" id="GO:0016787">
    <property type="term" value="F:hydrolase activity"/>
    <property type="evidence" value="ECO:0007669"/>
    <property type="project" value="UniProtKB-KW"/>
</dbReference>
<dbReference type="Gramene" id="CMR194CT">
    <property type="protein sequence ID" value="CMR194CT"/>
    <property type="gene ID" value="CMR194C"/>
</dbReference>
<dbReference type="KEGG" id="cme:CYME_CMR194C"/>